<comment type="caution">
    <text evidence="1">The sequence shown here is derived from an EMBL/GenBank/DDBJ whole genome shotgun (WGS) entry which is preliminary data.</text>
</comment>
<evidence type="ECO:0000313" key="2">
    <source>
        <dbReference type="Proteomes" id="UP000821865"/>
    </source>
</evidence>
<protein>
    <submittedName>
        <fullName evidence="1">Uncharacterized protein</fullName>
    </submittedName>
</protein>
<evidence type="ECO:0000313" key="1">
    <source>
        <dbReference type="EMBL" id="KAH7932836.1"/>
    </source>
</evidence>
<gene>
    <name evidence="1" type="ORF">HPB49_003343</name>
</gene>
<dbReference type="EMBL" id="CM023478">
    <property type="protein sequence ID" value="KAH7932836.1"/>
    <property type="molecule type" value="Genomic_DNA"/>
</dbReference>
<proteinExistence type="predicted"/>
<organism evidence="1 2">
    <name type="scientific">Dermacentor silvarum</name>
    <name type="common">Tick</name>
    <dbReference type="NCBI Taxonomy" id="543639"/>
    <lineage>
        <taxon>Eukaryota</taxon>
        <taxon>Metazoa</taxon>
        <taxon>Ecdysozoa</taxon>
        <taxon>Arthropoda</taxon>
        <taxon>Chelicerata</taxon>
        <taxon>Arachnida</taxon>
        <taxon>Acari</taxon>
        <taxon>Parasitiformes</taxon>
        <taxon>Ixodida</taxon>
        <taxon>Ixodoidea</taxon>
        <taxon>Ixodidae</taxon>
        <taxon>Rhipicephalinae</taxon>
        <taxon>Dermacentor</taxon>
    </lineage>
</organism>
<sequence length="749" mass="81899">MCTSSIAECQTECDFMDIVLPEDKQPRCSTPKPAELSLTFQDDPMDTTYEPSLEDSGPALAEPCPRKIIVFEENLLQLVKSCRKCHLPAKSSLEVFGSLAVVTSTCQDGHVLSWHSQPKMKRFAMGNVALAAAILFTGSSPTQVLRLFQSAGIACFSKRTYDHLQRDIMIPAVHQSNEVTSSGAMELEGLKRALKGLEDQKVCVRELVTDRHTQVRKHMRQNRPDIAHLIDAWHVTKGYVGLLLEIVNEVVDSGSFGDSHVTTLPTPPPLTSSFGPVDKAALVRGHLSRFASSEDRPRHTEDSSDDRGVTKVPISCNFASMNASPSLMHLSTYAQNLESGAKVRYVEKVELCGGVDPLMLTGKEASFDLALVPKVNHSQAISTQPLEPWLLVKQDGMVKAAHCTCMAGLGEACSHIGALLFYLEAASNFRDGRVTASTAHAACRTTLTQPSVSLVKKICYPEESKFSSPATNWGLRKEDIARNQYVAEASSQHKEFVCNKSGLHISSHEPHMAASPDGLISCACCQDGVLEIKCPYSAACVKDVVTQKSGCLEVAASDNTLKLKRQHAYYTQIQMQLFVCQRSYCDFFVWTPADSHLERIFLDAEFCQGVVNRSRDFFKIVLLPELLFKTWTTSSENKNGPEDSSDDGALHFCYCGGPESGDMVECSGPDCEGGVTKVPISCNFASMNASPSLMHLSTYAQNLESGAKVRYVEKVELCGGVDPLMLTGKEASFDLALVPKWGNLCSQHA</sequence>
<reference evidence="1" key="1">
    <citation type="submission" date="2020-05" db="EMBL/GenBank/DDBJ databases">
        <title>Large-scale comparative analyses of tick genomes elucidate their genetic diversity and vector capacities.</title>
        <authorList>
            <person name="Jia N."/>
            <person name="Wang J."/>
            <person name="Shi W."/>
            <person name="Du L."/>
            <person name="Sun Y."/>
            <person name="Zhan W."/>
            <person name="Jiang J."/>
            <person name="Wang Q."/>
            <person name="Zhang B."/>
            <person name="Ji P."/>
            <person name="Sakyi L.B."/>
            <person name="Cui X."/>
            <person name="Yuan T."/>
            <person name="Jiang B."/>
            <person name="Yang W."/>
            <person name="Lam T.T.-Y."/>
            <person name="Chang Q."/>
            <person name="Ding S."/>
            <person name="Wang X."/>
            <person name="Zhu J."/>
            <person name="Ruan X."/>
            <person name="Zhao L."/>
            <person name="Wei J."/>
            <person name="Que T."/>
            <person name="Du C."/>
            <person name="Cheng J."/>
            <person name="Dai P."/>
            <person name="Han X."/>
            <person name="Huang E."/>
            <person name="Gao Y."/>
            <person name="Liu J."/>
            <person name="Shao H."/>
            <person name="Ye R."/>
            <person name="Li L."/>
            <person name="Wei W."/>
            <person name="Wang X."/>
            <person name="Wang C."/>
            <person name="Yang T."/>
            <person name="Huo Q."/>
            <person name="Li W."/>
            <person name="Guo W."/>
            <person name="Chen H."/>
            <person name="Zhou L."/>
            <person name="Ni X."/>
            <person name="Tian J."/>
            <person name="Zhou Y."/>
            <person name="Sheng Y."/>
            <person name="Liu T."/>
            <person name="Pan Y."/>
            <person name="Xia L."/>
            <person name="Li J."/>
            <person name="Zhao F."/>
            <person name="Cao W."/>
        </authorList>
    </citation>
    <scope>NUCLEOTIDE SEQUENCE</scope>
    <source>
        <strain evidence="1">Dsil-2018</strain>
    </source>
</reference>
<dbReference type="Proteomes" id="UP000821865">
    <property type="component" value="Chromosome 9"/>
</dbReference>
<name>A0ACB8C135_DERSI</name>
<accession>A0ACB8C135</accession>
<keyword evidence="2" id="KW-1185">Reference proteome</keyword>